<gene>
    <name evidence="1" type="ORF">L6452_03401</name>
</gene>
<protein>
    <submittedName>
        <fullName evidence="1">Uncharacterized protein</fullName>
    </submittedName>
</protein>
<dbReference type="EMBL" id="CM042047">
    <property type="protein sequence ID" value="KAI3772220.1"/>
    <property type="molecule type" value="Genomic_DNA"/>
</dbReference>
<sequence length="288" mass="32790">MSMMGEMNFFLGLHVKQFSMGIFINQSKYIMDILRKFKMEDCKLIGTPMAPGTKIGTDLSGKVVDVRTYRGMIGSLMYLTSSRPDIMFSTCLCARYQANPKESHLSAVKRIFRYLKGTADLGLWYPKDTSFELTSYSDADHAGCMLDRKSTSGHIQFLGDKLVSWAPKKQLCVSTSTAEAEYVAAASCCSQVLWMRTQLRDYGFKFNRIPIYCDSKSAIAITANPVHHTKTKHIDVRYHFIKDNVEKGTIELYFAKTDYQLADLFTKPLDEKRFNFLVSRLGMLNLKT</sequence>
<accession>A0ACB9FN11</accession>
<proteinExistence type="predicted"/>
<comment type="caution">
    <text evidence="1">The sequence shown here is derived from an EMBL/GenBank/DDBJ whole genome shotgun (WGS) entry which is preliminary data.</text>
</comment>
<keyword evidence="2" id="KW-1185">Reference proteome</keyword>
<evidence type="ECO:0000313" key="2">
    <source>
        <dbReference type="Proteomes" id="UP001055879"/>
    </source>
</evidence>
<reference evidence="1 2" key="2">
    <citation type="journal article" date="2022" name="Mol. Ecol. Resour.">
        <title>The genomes of chicory, endive, great burdock and yacon provide insights into Asteraceae paleo-polyploidization history and plant inulin production.</title>
        <authorList>
            <person name="Fan W."/>
            <person name="Wang S."/>
            <person name="Wang H."/>
            <person name="Wang A."/>
            <person name="Jiang F."/>
            <person name="Liu H."/>
            <person name="Zhao H."/>
            <person name="Xu D."/>
            <person name="Zhang Y."/>
        </authorList>
    </citation>
    <scope>NUCLEOTIDE SEQUENCE [LARGE SCALE GENOMIC DNA]</scope>
    <source>
        <strain evidence="2">cv. Niubang</strain>
    </source>
</reference>
<evidence type="ECO:0000313" key="1">
    <source>
        <dbReference type="EMBL" id="KAI3772220.1"/>
    </source>
</evidence>
<name>A0ACB9FN11_ARCLA</name>
<dbReference type="Proteomes" id="UP001055879">
    <property type="component" value="Linkage Group LG01"/>
</dbReference>
<organism evidence="1 2">
    <name type="scientific">Arctium lappa</name>
    <name type="common">Greater burdock</name>
    <name type="synonym">Lappa major</name>
    <dbReference type="NCBI Taxonomy" id="4217"/>
    <lineage>
        <taxon>Eukaryota</taxon>
        <taxon>Viridiplantae</taxon>
        <taxon>Streptophyta</taxon>
        <taxon>Embryophyta</taxon>
        <taxon>Tracheophyta</taxon>
        <taxon>Spermatophyta</taxon>
        <taxon>Magnoliopsida</taxon>
        <taxon>eudicotyledons</taxon>
        <taxon>Gunneridae</taxon>
        <taxon>Pentapetalae</taxon>
        <taxon>asterids</taxon>
        <taxon>campanulids</taxon>
        <taxon>Asterales</taxon>
        <taxon>Asteraceae</taxon>
        <taxon>Carduoideae</taxon>
        <taxon>Cardueae</taxon>
        <taxon>Arctiinae</taxon>
        <taxon>Arctium</taxon>
    </lineage>
</organism>
<reference evidence="2" key="1">
    <citation type="journal article" date="2022" name="Mol. Ecol. Resour.">
        <title>The genomes of chicory, endive, great burdock and yacon provide insights into Asteraceae palaeo-polyploidization history and plant inulin production.</title>
        <authorList>
            <person name="Fan W."/>
            <person name="Wang S."/>
            <person name="Wang H."/>
            <person name="Wang A."/>
            <person name="Jiang F."/>
            <person name="Liu H."/>
            <person name="Zhao H."/>
            <person name="Xu D."/>
            <person name="Zhang Y."/>
        </authorList>
    </citation>
    <scope>NUCLEOTIDE SEQUENCE [LARGE SCALE GENOMIC DNA]</scope>
    <source>
        <strain evidence="2">cv. Niubang</strain>
    </source>
</reference>